<dbReference type="SMART" id="SM01224">
    <property type="entry name" value="G_gamma"/>
    <property type="match status" value="1"/>
</dbReference>
<keyword evidence="8" id="KW-0449">Lipoprotein</keyword>
<evidence type="ECO:0000256" key="7">
    <source>
        <dbReference type="ARBA" id="ARBA00023224"/>
    </source>
</evidence>
<accession>A0A4T0WW72</accession>
<dbReference type="EMBL" id="SELW01000653">
    <property type="protein sequence ID" value="TID15431.1"/>
    <property type="molecule type" value="Genomic_DNA"/>
</dbReference>
<protein>
    <recommendedName>
        <fullName evidence="3">Guanine nucleotide-binding protein subunit gamma</fullName>
    </recommendedName>
</protein>
<feature type="region of interest" description="Disordered" evidence="10">
    <location>
        <begin position="1"/>
        <end position="24"/>
    </location>
</feature>
<evidence type="ECO:0000256" key="5">
    <source>
        <dbReference type="ARBA" id="ARBA00023136"/>
    </source>
</evidence>
<dbReference type="PANTHER" id="PTHR28189">
    <property type="entry name" value="GUANINE NUCLEOTIDE-BINDING PROTEIN SUBUNIT GAMMA"/>
    <property type="match status" value="1"/>
</dbReference>
<dbReference type="Pfam" id="PF00631">
    <property type="entry name" value="G-gamma"/>
    <property type="match status" value="1"/>
</dbReference>
<reference evidence="12 13" key="1">
    <citation type="journal article" date="2019" name="Front. Genet.">
        <title>Whole-Genome Sequencing of the Opportunistic Yeast Pathogen Candida inconspicua Uncovers Its Hybrid Origin.</title>
        <authorList>
            <person name="Mixao V."/>
            <person name="Hansen A.P."/>
            <person name="Saus E."/>
            <person name="Boekhout T."/>
            <person name="Lass-Florl C."/>
            <person name="Gabaldon T."/>
        </authorList>
    </citation>
    <scope>NUCLEOTIDE SEQUENCE [LARGE SCALE GENOMIC DNA]</scope>
    <source>
        <strain evidence="12 13">CBS 180</strain>
    </source>
</reference>
<proteinExistence type="inferred from homology"/>
<organism evidence="12 13">
    <name type="scientific">Pichia inconspicua</name>
    <dbReference type="NCBI Taxonomy" id="52247"/>
    <lineage>
        <taxon>Eukaryota</taxon>
        <taxon>Fungi</taxon>
        <taxon>Dikarya</taxon>
        <taxon>Ascomycota</taxon>
        <taxon>Saccharomycotina</taxon>
        <taxon>Pichiomycetes</taxon>
        <taxon>Pichiales</taxon>
        <taxon>Pichiaceae</taxon>
        <taxon>Pichia</taxon>
    </lineage>
</organism>
<keyword evidence="13" id="KW-1185">Reference proteome</keyword>
<evidence type="ECO:0000256" key="8">
    <source>
        <dbReference type="ARBA" id="ARBA00023288"/>
    </source>
</evidence>
<dbReference type="OrthoDB" id="19232at2759"/>
<gene>
    <name evidence="12" type="ORF">CANINC_004396</name>
</gene>
<comment type="subcellular location">
    <subcellularLocation>
        <location evidence="1">Membrane</location>
    </subcellularLocation>
</comment>
<dbReference type="GO" id="GO:0000750">
    <property type="term" value="P:pheromone-dependent signal transduction involved in conjugation with cellular fusion"/>
    <property type="evidence" value="ECO:0007669"/>
    <property type="project" value="InterPro"/>
</dbReference>
<dbReference type="GO" id="GO:0005834">
    <property type="term" value="C:heterotrimeric G-protein complex"/>
    <property type="evidence" value="ECO:0007669"/>
    <property type="project" value="TreeGrafter"/>
</dbReference>
<evidence type="ECO:0000256" key="4">
    <source>
        <dbReference type="ARBA" id="ARBA00022481"/>
    </source>
</evidence>
<dbReference type="InterPro" id="IPR015898">
    <property type="entry name" value="G-protein_gamma-like_dom"/>
</dbReference>
<evidence type="ECO:0000259" key="11">
    <source>
        <dbReference type="SMART" id="SM01224"/>
    </source>
</evidence>
<keyword evidence="9" id="KW-0636">Prenylation</keyword>
<evidence type="ECO:0000256" key="1">
    <source>
        <dbReference type="ARBA" id="ARBA00004370"/>
    </source>
</evidence>
<evidence type="ECO:0000256" key="9">
    <source>
        <dbReference type="ARBA" id="ARBA00023289"/>
    </source>
</evidence>
<feature type="region of interest" description="Disordered" evidence="10">
    <location>
        <begin position="125"/>
        <end position="151"/>
    </location>
</feature>
<comment type="similarity">
    <text evidence="2">Belongs to the G protein gamma family.</text>
</comment>
<evidence type="ECO:0000313" key="13">
    <source>
        <dbReference type="Proteomes" id="UP000307173"/>
    </source>
</evidence>
<evidence type="ECO:0000256" key="2">
    <source>
        <dbReference type="ARBA" id="ARBA00007431"/>
    </source>
</evidence>
<dbReference type="InterPro" id="IPR041848">
    <property type="entry name" value="Ste18_fungal"/>
</dbReference>
<comment type="caution">
    <text evidence="12">The sequence shown here is derived from an EMBL/GenBank/DDBJ whole genome shotgun (WGS) entry which is preliminary data.</text>
</comment>
<dbReference type="InterPro" id="IPR036284">
    <property type="entry name" value="GGL_sf"/>
</dbReference>
<evidence type="ECO:0000256" key="6">
    <source>
        <dbReference type="ARBA" id="ARBA00023139"/>
    </source>
</evidence>
<dbReference type="GO" id="GO:0031681">
    <property type="term" value="F:G-protein beta-subunit binding"/>
    <property type="evidence" value="ECO:0007669"/>
    <property type="project" value="InterPro"/>
</dbReference>
<keyword evidence="7" id="KW-0807">Transducer</keyword>
<dbReference type="AlphaFoldDB" id="A0A4T0WW72"/>
<sequence length="151" mass="17062">MQESENYEYMNDGDTPLSSTSVGNEEFTEPLRIKDETIVREKVIQAFRLNRKKQLILERINKYNRKLMEELKTPRVKASNCALMVIDFTEQTKDPLIPSIWGVTENNRFENGHDTKNVHKLQIEDGSSKGVGSGNSGNSGNSSSDTCCTIM</sequence>
<keyword evidence="6" id="KW-0564">Palmitate</keyword>
<keyword evidence="5" id="KW-0472">Membrane</keyword>
<keyword evidence="4" id="KW-0488">Methylation</keyword>
<dbReference type="GO" id="GO:0007186">
    <property type="term" value="P:G protein-coupled receptor signaling pathway"/>
    <property type="evidence" value="ECO:0007669"/>
    <property type="project" value="InterPro"/>
</dbReference>
<name>A0A4T0WW72_9ASCO</name>
<dbReference type="Gene3D" id="4.10.260.10">
    <property type="entry name" value="Transducin (heterotrimeric G protein), gamma chain"/>
    <property type="match status" value="1"/>
</dbReference>
<evidence type="ECO:0000256" key="10">
    <source>
        <dbReference type="SAM" id="MobiDB-lite"/>
    </source>
</evidence>
<dbReference type="Proteomes" id="UP000307173">
    <property type="component" value="Unassembled WGS sequence"/>
</dbReference>
<evidence type="ECO:0000313" key="12">
    <source>
        <dbReference type="EMBL" id="TID15431.1"/>
    </source>
</evidence>
<evidence type="ECO:0000256" key="3">
    <source>
        <dbReference type="ARBA" id="ARBA00016111"/>
    </source>
</evidence>
<dbReference type="STRING" id="52247.A0A4T0WW72"/>
<dbReference type="PANTHER" id="PTHR28189:SF1">
    <property type="entry name" value="GUANINE NUCLEOTIDE-BINDING PROTEIN SUBUNIT GAMMA"/>
    <property type="match status" value="1"/>
</dbReference>
<feature type="domain" description="G protein gamma" evidence="11">
    <location>
        <begin position="53"/>
        <end position="151"/>
    </location>
</feature>